<proteinExistence type="predicted"/>
<accession>A0A1I3R5K5</accession>
<reference evidence="3 4" key="1">
    <citation type="submission" date="2016-10" db="EMBL/GenBank/DDBJ databases">
        <authorList>
            <person name="de Groot N.N."/>
        </authorList>
    </citation>
    <scope>NUCLEOTIDE SEQUENCE [LARGE SCALE GENOMIC DNA]</scope>
    <source>
        <strain evidence="3 4">CGMCC 1.11156</strain>
    </source>
</reference>
<dbReference type="Proteomes" id="UP000198649">
    <property type="component" value="Unassembled WGS sequence"/>
</dbReference>
<evidence type="ECO:0000256" key="1">
    <source>
        <dbReference type="SAM" id="MobiDB-lite"/>
    </source>
</evidence>
<evidence type="ECO:0000256" key="2">
    <source>
        <dbReference type="SAM" id="SignalP"/>
    </source>
</evidence>
<evidence type="ECO:0000313" key="4">
    <source>
        <dbReference type="Proteomes" id="UP000198649"/>
    </source>
</evidence>
<feature type="region of interest" description="Disordered" evidence="1">
    <location>
        <begin position="246"/>
        <end position="285"/>
    </location>
</feature>
<evidence type="ECO:0000313" key="3">
    <source>
        <dbReference type="EMBL" id="SFJ40721.1"/>
    </source>
</evidence>
<evidence type="ECO:0008006" key="5">
    <source>
        <dbReference type="Google" id="ProtNLM"/>
    </source>
</evidence>
<sequence>MRRLLTGALLLPLALGMGMGALPTALADAPADSVTYDTFDSVTYNPEGPGGTELPVTRAFAFVTPAGAPLDTTSFTVQPGEAAAVDNHNGCVVAPGEAAYAGRTAWVRFDPAVDGQLLVRAITPGYDSVMVLHQTPDVTWGQADLSTLQNTECASNDPDAGNETIGSCNGVPCLPVGAGLVYYMQVGGRCPSSTDPSTCTRPDVPGGSTRIEIRFVPDDSDGDGVPDTEDQCVGGLPGDVNAAGCPDQDHDGLADTDDACPTAAGNPDPPFDGCPEGPVPPDPDGPVDVTIVALDGDRFNTQDVRVNLRLNWPQGATSAVASNGDGAFRPIPLQAVVPWELEPSPKSESREVKVVFSGAVPTERDRDTITLDPVAPRLAESFLVRTASGWNLALKMTDDRSGVLRVRVLDGAGGSIAGRVFCSPGSGCRLVREDRFKGLDTRPRTAVVQDAAGNDRRVRLVARQSSCSGNERTVLSKLNVGRLGCFFVGERVTRSEAREYDWADAELRLKRLSTRRFRVQRLVS</sequence>
<dbReference type="OrthoDB" id="9782229at2"/>
<keyword evidence="2" id="KW-0732">Signal</keyword>
<dbReference type="EMBL" id="FOQG01000029">
    <property type="protein sequence ID" value="SFJ40721.1"/>
    <property type="molecule type" value="Genomic_DNA"/>
</dbReference>
<feature type="region of interest" description="Disordered" evidence="1">
    <location>
        <begin position="190"/>
        <end position="210"/>
    </location>
</feature>
<feature type="compositionally biased region" description="Polar residues" evidence="1">
    <location>
        <begin position="191"/>
        <end position="200"/>
    </location>
</feature>
<name>A0A1I3R5K5_9ACTN</name>
<keyword evidence="4" id="KW-1185">Reference proteome</keyword>
<dbReference type="AlphaFoldDB" id="A0A1I3R5K5"/>
<gene>
    <name evidence="3" type="ORF">SAMN05216561_12927</name>
</gene>
<dbReference type="STRING" id="1005945.SAMN05216561_12927"/>
<feature type="signal peptide" evidence="2">
    <location>
        <begin position="1"/>
        <end position="27"/>
    </location>
</feature>
<protein>
    <recommendedName>
        <fullName evidence="5">Thrombospondin type 3 repeat-containing protein</fullName>
    </recommendedName>
</protein>
<organism evidence="3 4">
    <name type="scientific">Nocardioides psychrotolerans</name>
    <dbReference type="NCBI Taxonomy" id="1005945"/>
    <lineage>
        <taxon>Bacteria</taxon>
        <taxon>Bacillati</taxon>
        <taxon>Actinomycetota</taxon>
        <taxon>Actinomycetes</taxon>
        <taxon>Propionibacteriales</taxon>
        <taxon>Nocardioidaceae</taxon>
        <taxon>Nocardioides</taxon>
    </lineage>
</organism>
<dbReference type="RefSeq" id="WP_091117481.1">
    <property type="nucleotide sequence ID" value="NZ_BKAF01000041.1"/>
</dbReference>
<feature type="chain" id="PRO_5011515600" description="Thrombospondin type 3 repeat-containing protein" evidence="2">
    <location>
        <begin position="28"/>
        <end position="524"/>
    </location>
</feature>
<feature type="compositionally biased region" description="Pro residues" evidence="1">
    <location>
        <begin position="267"/>
        <end position="284"/>
    </location>
</feature>